<feature type="transmembrane region" description="Helical" evidence="5">
    <location>
        <begin position="151"/>
        <end position="168"/>
    </location>
</feature>
<keyword evidence="4 5" id="KW-0472">Membrane</keyword>
<evidence type="ECO:0000256" key="2">
    <source>
        <dbReference type="ARBA" id="ARBA00022692"/>
    </source>
</evidence>
<dbReference type="GO" id="GO:0005789">
    <property type="term" value="C:endoplasmic reticulum membrane"/>
    <property type="evidence" value="ECO:0007669"/>
    <property type="project" value="UniProtKB-SubCell"/>
</dbReference>
<gene>
    <name evidence="6" type="ORF">CPB83DRAFT_856276</name>
</gene>
<evidence type="ECO:0000256" key="4">
    <source>
        <dbReference type="ARBA" id="ARBA00023136"/>
    </source>
</evidence>
<keyword evidence="5" id="KW-0808">Transferase</keyword>
<evidence type="ECO:0000256" key="3">
    <source>
        <dbReference type="ARBA" id="ARBA00022989"/>
    </source>
</evidence>
<keyword evidence="5" id="KW-0949">S-adenosyl-L-methionine</keyword>
<evidence type="ECO:0000313" key="6">
    <source>
        <dbReference type="EMBL" id="KAF9527271.1"/>
    </source>
</evidence>
<dbReference type="GO" id="GO:0004671">
    <property type="term" value="F:protein C-terminal S-isoprenylcysteine carboxyl O-methyltransferase activity"/>
    <property type="evidence" value="ECO:0007669"/>
    <property type="project" value="UniProtKB-EC"/>
</dbReference>
<dbReference type="Proteomes" id="UP000807306">
    <property type="component" value="Unassembled WGS sequence"/>
</dbReference>
<dbReference type="PANTHER" id="PTHR43847">
    <property type="entry name" value="BLL3993 PROTEIN"/>
    <property type="match status" value="1"/>
</dbReference>
<feature type="transmembrane region" description="Helical" evidence="5">
    <location>
        <begin position="100"/>
        <end position="118"/>
    </location>
</feature>
<comment type="caution">
    <text evidence="6">The sequence shown here is derived from an EMBL/GenBank/DDBJ whole genome shotgun (WGS) entry which is preliminary data.</text>
</comment>
<reference evidence="6" key="1">
    <citation type="submission" date="2020-11" db="EMBL/GenBank/DDBJ databases">
        <authorList>
            <consortium name="DOE Joint Genome Institute"/>
            <person name="Ahrendt S."/>
            <person name="Riley R."/>
            <person name="Andreopoulos W."/>
            <person name="Labutti K."/>
            <person name="Pangilinan J."/>
            <person name="Ruiz-Duenas F.J."/>
            <person name="Barrasa J.M."/>
            <person name="Sanchez-Garcia M."/>
            <person name="Camarero S."/>
            <person name="Miyauchi S."/>
            <person name="Serrano A."/>
            <person name="Linde D."/>
            <person name="Babiker R."/>
            <person name="Drula E."/>
            <person name="Ayuso-Fernandez I."/>
            <person name="Pacheco R."/>
            <person name="Padilla G."/>
            <person name="Ferreira P."/>
            <person name="Barriuso J."/>
            <person name="Kellner H."/>
            <person name="Castanera R."/>
            <person name="Alfaro M."/>
            <person name="Ramirez L."/>
            <person name="Pisabarro A.G."/>
            <person name="Kuo A."/>
            <person name="Tritt A."/>
            <person name="Lipzen A."/>
            <person name="He G."/>
            <person name="Yan M."/>
            <person name="Ng V."/>
            <person name="Cullen D."/>
            <person name="Martin F."/>
            <person name="Rosso M.-N."/>
            <person name="Henrissat B."/>
            <person name="Hibbett D."/>
            <person name="Martinez A.T."/>
            <person name="Grigoriev I.V."/>
        </authorList>
    </citation>
    <scope>NUCLEOTIDE SEQUENCE</scope>
    <source>
        <strain evidence="6">CBS 506.95</strain>
    </source>
</reference>
<organism evidence="6 7">
    <name type="scientific">Crepidotus variabilis</name>
    <dbReference type="NCBI Taxonomy" id="179855"/>
    <lineage>
        <taxon>Eukaryota</taxon>
        <taxon>Fungi</taxon>
        <taxon>Dikarya</taxon>
        <taxon>Basidiomycota</taxon>
        <taxon>Agaricomycotina</taxon>
        <taxon>Agaricomycetes</taxon>
        <taxon>Agaricomycetidae</taxon>
        <taxon>Agaricales</taxon>
        <taxon>Agaricineae</taxon>
        <taxon>Crepidotaceae</taxon>
        <taxon>Crepidotus</taxon>
    </lineage>
</organism>
<dbReference type="PANTHER" id="PTHR43847:SF1">
    <property type="entry name" value="BLL3993 PROTEIN"/>
    <property type="match status" value="1"/>
</dbReference>
<comment type="caution">
    <text evidence="5">Lacks conserved residue(s) required for the propagation of feature annotation.</text>
</comment>
<evidence type="ECO:0000256" key="5">
    <source>
        <dbReference type="RuleBase" id="RU362022"/>
    </source>
</evidence>
<keyword evidence="3 5" id="KW-1133">Transmembrane helix</keyword>
<dbReference type="GO" id="GO:0032259">
    <property type="term" value="P:methylation"/>
    <property type="evidence" value="ECO:0007669"/>
    <property type="project" value="UniProtKB-KW"/>
</dbReference>
<dbReference type="InterPro" id="IPR052527">
    <property type="entry name" value="Metal_cation-efflux_comp"/>
</dbReference>
<evidence type="ECO:0000313" key="7">
    <source>
        <dbReference type="Proteomes" id="UP000807306"/>
    </source>
</evidence>
<dbReference type="OrthoDB" id="422086at2759"/>
<keyword evidence="5" id="KW-0256">Endoplasmic reticulum</keyword>
<dbReference type="EC" id="2.1.1.100" evidence="5"/>
<name>A0A9P6EDU0_9AGAR</name>
<dbReference type="Pfam" id="PF04140">
    <property type="entry name" value="ICMT"/>
    <property type="match status" value="1"/>
</dbReference>
<accession>A0A9P6EDU0</accession>
<dbReference type="Gene3D" id="1.20.120.1630">
    <property type="match status" value="1"/>
</dbReference>
<keyword evidence="2 5" id="KW-0812">Transmembrane</keyword>
<dbReference type="InterPro" id="IPR007269">
    <property type="entry name" value="ICMT_MeTrfase"/>
</dbReference>
<evidence type="ECO:0000256" key="1">
    <source>
        <dbReference type="ARBA" id="ARBA00004141"/>
    </source>
</evidence>
<comment type="similarity">
    <text evidence="5">Belongs to the class VI-like SAM-binding methyltransferase superfamily. Isoprenylcysteine carboxyl methyltransferase family.</text>
</comment>
<comment type="subcellular location">
    <subcellularLocation>
        <location evidence="5">Endoplasmic reticulum membrane</location>
        <topology evidence="5">Multi-pass membrane protein</topology>
    </subcellularLocation>
    <subcellularLocation>
        <location evidence="1">Membrane</location>
        <topology evidence="1">Multi-pass membrane protein</topology>
    </subcellularLocation>
</comment>
<dbReference type="EMBL" id="MU157862">
    <property type="protein sequence ID" value="KAF9527271.1"/>
    <property type="molecule type" value="Genomic_DNA"/>
</dbReference>
<proteinExistence type="inferred from homology"/>
<comment type="catalytic activity">
    <reaction evidence="5">
        <text>[protein]-C-terminal S-[(2E,6E)-farnesyl]-L-cysteine + S-adenosyl-L-methionine = [protein]-C-terminal S-[(2E,6E)-farnesyl]-L-cysteine methyl ester + S-adenosyl-L-homocysteine</text>
        <dbReference type="Rhea" id="RHEA:21672"/>
        <dbReference type="Rhea" id="RHEA-COMP:12125"/>
        <dbReference type="Rhea" id="RHEA-COMP:12126"/>
        <dbReference type="ChEBI" id="CHEBI:57856"/>
        <dbReference type="ChEBI" id="CHEBI:59789"/>
        <dbReference type="ChEBI" id="CHEBI:90510"/>
        <dbReference type="ChEBI" id="CHEBI:90511"/>
        <dbReference type="EC" id="2.1.1.100"/>
    </reaction>
</comment>
<sequence length="237" mass="26244">MVTHPFIHISCILAAIVGFDVTMTPPAPPPSPEDSVNQTTRLEKTLLSSRLICKGIAWSFAVAEASVLLASQFPKAQISSFVLSMLVTRSSPADIRTTKWFLLGTVLAASGGYIRVLCYRTLGPRFTFERTIARDHKLGTTGPYSWVRHPGYASAIMVFSGTIVWNAAPGSYARECGPLDTVLGRACAAFFLPVMTSVMIVMLGRTWKEDKTLEKIFGQEWRDWADKVPYRLVPWII</sequence>
<protein>
    <recommendedName>
        <fullName evidence="5">Protein-S-isoprenylcysteine O-methyltransferase</fullName>
        <ecNumber evidence="5">2.1.1.100</ecNumber>
    </recommendedName>
</protein>
<keyword evidence="7" id="KW-1185">Reference proteome</keyword>
<dbReference type="AlphaFoldDB" id="A0A9P6EDU0"/>
<feature type="transmembrane region" description="Helical" evidence="5">
    <location>
        <begin position="188"/>
        <end position="207"/>
    </location>
</feature>
<keyword evidence="5" id="KW-0489">Methyltransferase</keyword>